<keyword evidence="1 7" id="KW-0489">Methyltransferase</keyword>
<dbReference type="PANTHER" id="PTHR43712:SF2">
    <property type="entry name" value="O-METHYLTRANSFERASE CICE"/>
    <property type="match status" value="1"/>
</dbReference>
<dbReference type="Gene3D" id="3.40.50.150">
    <property type="entry name" value="Vaccinia Virus protein VP39"/>
    <property type="match status" value="1"/>
</dbReference>
<dbReference type="RefSeq" id="WP_086999461.1">
    <property type="nucleotide sequence ID" value="NZ_FWER01000016.1"/>
</dbReference>
<dbReference type="Proteomes" id="UP000232164">
    <property type="component" value="Unassembled WGS sequence"/>
</dbReference>
<dbReference type="PANTHER" id="PTHR43712">
    <property type="entry name" value="PUTATIVE (AFU_ORTHOLOGUE AFUA_4G14580)-RELATED"/>
    <property type="match status" value="1"/>
</dbReference>
<dbReference type="InterPro" id="IPR016461">
    <property type="entry name" value="COMT-like"/>
</dbReference>
<comment type="caution">
    <text evidence="7">The sequence shown here is derived from an EMBL/GenBank/DDBJ whole genome shotgun (WGS) entry which is preliminary data.</text>
</comment>
<dbReference type="Gene3D" id="1.10.10.10">
    <property type="entry name" value="Winged helix-like DNA-binding domain superfamily/Winged helix DNA-binding domain"/>
    <property type="match status" value="1"/>
</dbReference>
<dbReference type="OrthoDB" id="9766840at2"/>
<evidence type="ECO:0000313" key="8">
    <source>
        <dbReference type="Proteomes" id="UP000232164"/>
    </source>
</evidence>
<dbReference type="InterPro" id="IPR036390">
    <property type="entry name" value="WH_DNA-bd_sf"/>
</dbReference>
<dbReference type="InterPro" id="IPR029063">
    <property type="entry name" value="SAM-dependent_MTases_sf"/>
</dbReference>
<evidence type="ECO:0000256" key="4">
    <source>
        <dbReference type="PIRSR" id="PIRSR005739-1"/>
    </source>
</evidence>
<dbReference type="SUPFAM" id="SSF46785">
    <property type="entry name" value="Winged helix' DNA-binding domain"/>
    <property type="match status" value="1"/>
</dbReference>
<keyword evidence="3" id="KW-0949">S-adenosyl-L-methionine</keyword>
<dbReference type="STRING" id="1041146.GCA_000427985_05750"/>
<dbReference type="AlphaFoldDB" id="A0A2N0D0X5"/>
<keyword evidence="2 7" id="KW-0808">Transferase</keyword>
<evidence type="ECO:0000256" key="1">
    <source>
        <dbReference type="ARBA" id="ARBA00022603"/>
    </source>
</evidence>
<proteinExistence type="predicted"/>
<dbReference type="SUPFAM" id="SSF53335">
    <property type="entry name" value="S-adenosyl-L-methionine-dependent methyltransferases"/>
    <property type="match status" value="1"/>
</dbReference>
<evidence type="ECO:0000256" key="3">
    <source>
        <dbReference type="ARBA" id="ARBA00022691"/>
    </source>
</evidence>
<evidence type="ECO:0000256" key="2">
    <source>
        <dbReference type="ARBA" id="ARBA00022679"/>
    </source>
</evidence>
<dbReference type="CDD" id="cd02440">
    <property type="entry name" value="AdoMet_MTases"/>
    <property type="match status" value="1"/>
</dbReference>
<dbReference type="GO" id="GO:0008171">
    <property type="term" value="F:O-methyltransferase activity"/>
    <property type="evidence" value="ECO:0007669"/>
    <property type="project" value="InterPro"/>
</dbReference>
<dbReference type="InterPro" id="IPR012967">
    <property type="entry name" value="COMT_dimerisation"/>
</dbReference>
<sequence length="340" mass="36061">MSSLDDMAKSEVSPALLVDAMFAFQKTAAIKAAIELDLFTMIGSEARTAGSLAAEAGSAERGLRILCDFLVIAGFLMKSGESYALTPSSQVFLDRRSPAFMGTAIEFLASPEMLTLFLDDPAACVRNGGAVGLANVAPDNPVWVRFARAMGMFTGASAQGLASEVAGWPKPPAKVLDVAAGPGRFGIEIAKVASSARIVALDWKPVLAVTEENARNADVADRFSFLPGSAFDVDWGTGYDLVLLPNFLHHFDKDGCVTLLKKARASLVPEGRVAVVEFVPNEDRVSPEFPAAFAWVMLATTPTGDAYTERELADMARLAGFSTAASKPLPPTPASLMFFK</sequence>
<reference evidence="7 8" key="1">
    <citation type="submission" date="2017-11" db="EMBL/GenBank/DDBJ databases">
        <authorList>
            <person name="Han C.G."/>
        </authorList>
    </citation>
    <scope>NUCLEOTIDE SEQUENCE [LARGE SCALE GENOMIC DNA]</scope>
    <source>
        <strain evidence="7 8">HCNT1</strain>
    </source>
</reference>
<dbReference type="Gene3D" id="1.20.5.840">
    <property type="entry name" value="hypothetical RNA methyltransferase"/>
    <property type="match status" value="1"/>
</dbReference>
<dbReference type="EMBL" id="PIQN01000026">
    <property type="protein sequence ID" value="PKA39764.1"/>
    <property type="molecule type" value="Genomic_DNA"/>
</dbReference>
<evidence type="ECO:0000313" key="7">
    <source>
        <dbReference type="EMBL" id="PKA39764.1"/>
    </source>
</evidence>
<gene>
    <name evidence="7" type="ORF">CWR43_31425</name>
</gene>
<dbReference type="InterPro" id="IPR001077">
    <property type="entry name" value="COMT_C"/>
</dbReference>
<dbReference type="GO" id="GO:0046983">
    <property type="term" value="F:protein dimerization activity"/>
    <property type="evidence" value="ECO:0007669"/>
    <property type="project" value="InterPro"/>
</dbReference>
<dbReference type="Pfam" id="PF08100">
    <property type="entry name" value="Dimerisation"/>
    <property type="match status" value="1"/>
</dbReference>
<organism evidence="7 8">
    <name type="scientific">Rhizobium sullae</name>
    <name type="common">Rhizobium hedysari</name>
    <dbReference type="NCBI Taxonomy" id="50338"/>
    <lineage>
        <taxon>Bacteria</taxon>
        <taxon>Pseudomonadati</taxon>
        <taxon>Pseudomonadota</taxon>
        <taxon>Alphaproteobacteria</taxon>
        <taxon>Hyphomicrobiales</taxon>
        <taxon>Rhizobiaceae</taxon>
        <taxon>Rhizobium/Agrobacterium group</taxon>
        <taxon>Rhizobium</taxon>
    </lineage>
</organism>
<dbReference type="PROSITE" id="PS51683">
    <property type="entry name" value="SAM_OMT_II"/>
    <property type="match status" value="1"/>
</dbReference>
<feature type="active site" description="Proton acceptor" evidence="4">
    <location>
        <position position="249"/>
    </location>
</feature>
<evidence type="ECO:0000259" key="5">
    <source>
        <dbReference type="Pfam" id="PF00891"/>
    </source>
</evidence>
<dbReference type="GO" id="GO:0032259">
    <property type="term" value="P:methylation"/>
    <property type="evidence" value="ECO:0007669"/>
    <property type="project" value="UniProtKB-KW"/>
</dbReference>
<accession>A0A2N0D0X5</accession>
<name>A0A2N0D0X5_RHISU</name>
<evidence type="ECO:0000259" key="6">
    <source>
        <dbReference type="Pfam" id="PF08100"/>
    </source>
</evidence>
<feature type="domain" description="O-methyltransferase dimerisation" evidence="6">
    <location>
        <begin position="19"/>
        <end position="94"/>
    </location>
</feature>
<dbReference type="InterPro" id="IPR036388">
    <property type="entry name" value="WH-like_DNA-bd_sf"/>
</dbReference>
<protein>
    <submittedName>
        <fullName evidence="7">Class I SAM-dependent methyltransferase</fullName>
    </submittedName>
</protein>
<dbReference type="PIRSF" id="PIRSF005739">
    <property type="entry name" value="O-mtase"/>
    <property type="match status" value="1"/>
</dbReference>
<feature type="domain" description="O-methyltransferase C-terminal" evidence="5">
    <location>
        <begin position="174"/>
        <end position="322"/>
    </location>
</feature>
<reference evidence="7 8" key="2">
    <citation type="submission" date="2017-12" db="EMBL/GenBank/DDBJ databases">
        <title>Genome sequence of Rhizobium sullae HCNT1 isolated from Sulla coronaria nodules and featuring peculiar denitrification phenotypes.</title>
        <authorList>
            <person name="De Diego-Diaz B."/>
            <person name="Treu L."/>
            <person name="Campanaro S."/>
            <person name="Da Silva Duarte V."/>
            <person name="Basaglia M."/>
            <person name="Favaro L."/>
            <person name="Casella S."/>
            <person name="Squartini A."/>
        </authorList>
    </citation>
    <scope>NUCLEOTIDE SEQUENCE [LARGE SCALE GENOMIC DNA]</scope>
    <source>
        <strain evidence="7 8">HCNT1</strain>
    </source>
</reference>
<dbReference type="Pfam" id="PF00891">
    <property type="entry name" value="Methyltransf_2"/>
    <property type="match status" value="1"/>
</dbReference>